<gene>
    <name evidence="4" type="ORF">TW77_07195</name>
</gene>
<dbReference type="Pfam" id="PF13772">
    <property type="entry name" value="AIG2_2"/>
    <property type="match status" value="1"/>
</dbReference>
<keyword evidence="5" id="KW-1185">Reference proteome</keyword>
<sequence length="166" mass="18766">MASRALLNFAFGSNLTPARLKARLPHAQLLGTAHLPGYTLGFRHLGQDGSAKCSIEPDSRADAQVHGVLYALTEQEMAQLDKIEGEGYQRQRVEVVRACGTLTVAHCYITQQLHNDLLPFSWYLEHVLRGVQHHQFPAAYQQLLAQQPCILDLDYLRTRRELSIYQ</sequence>
<evidence type="ECO:0000313" key="5">
    <source>
        <dbReference type="Proteomes" id="UP000033452"/>
    </source>
</evidence>
<dbReference type="EMBL" id="JXYA01000015">
    <property type="protein sequence ID" value="KJZ10466.1"/>
    <property type="molecule type" value="Genomic_DNA"/>
</dbReference>
<dbReference type="InterPro" id="IPR036568">
    <property type="entry name" value="GGCT-like_sf"/>
</dbReference>
<reference evidence="4 5" key="1">
    <citation type="journal article" date="2015" name="BMC Genomics">
        <title>Genome mining reveals unlocked bioactive potential of marine Gram-negative bacteria.</title>
        <authorList>
            <person name="Machado H."/>
            <person name="Sonnenschein E.C."/>
            <person name="Melchiorsen J."/>
            <person name="Gram L."/>
        </authorList>
    </citation>
    <scope>NUCLEOTIDE SEQUENCE [LARGE SCALE GENOMIC DNA]</scope>
    <source>
        <strain evidence="4 5">S2471</strain>
    </source>
</reference>
<dbReference type="PANTHER" id="PTHR12935">
    <property type="entry name" value="GAMMA-GLUTAMYLCYCLOTRANSFERASE"/>
    <property type="match status" value="1"/>
</dbReference>
<name>A0A0F4QS03_9GAMM</name>
<evidence type="ECO:0000256" key="1">
    <source>
        <dbReference type="ARBA" id="ARBA00023239"/>
    </source>
</evidence>
<evidence type="ECO:0000256" key="2">
    <source>
        <dbReference type="PIRSR" id="PIRSR617939-1"/>
    </source>
</evidence>
<dbReference type="GO" id="GO:0003839">
    <property type="term" value="F:gamma-glutamylcyclotransferase activity"/>
    <property type="evidence" value="ECO:0007669"/>
    <property type="project" value="InterPro"/>
</dbReference>
<dbReference type="Gene3D" id="3.10.490.10">
    <property type="entry name" value="Gamma-glutamyl cyclotransferase-like"/>
    <property type="match status" value="1"/>
</dbReference>
<dbReference type="AlphaFoldDB" id="A0A0F4QS03"/>
<dbReference type="InterPro" id="IPR017939">
    <property type="entry name" value="G-Glutamylcylcotransferase"/>
</dbReference>
<evidence type="ECO:0000313" key="4">
    <source>
        <dbReference type="EMBL" id="KJZ10466.1"/>
    </source>
</evidence>
<dbReference type="PANTHER" id="PTHR12935:SF0">
    <property type="entry name" value="GAMMA-GLUTAMYLCYCLOTRANSFERASE"/>
    <property type="match status" value="1"/>
</dbReference>
<evidence type="ECO:0008006" key="6">
    <source>
        <dbReference type="Google" id="ProtNLM"/>
    </source>
</evidence>
<proteinExistence type="predicted"/>
<dbReference type="CDD" id="cd06661">
    <property type="entry name" value="GGCT_like"/>
    <property type="match status" value="1"/>
</dbReference>
<feature type="binding site" evidence="3">
    <location>
        <position position="123"/>
    </location>
    <ligand>
        <name>substrate</name>
    </ligand>
</feature>
<evidence type="ECO:0000256" key="3">
    <source>
        <dbReference type="PIRSR" id="PIRSR617939-2"/>
    </source>
</evidence>
<dbReference type="InterPro" id="IPR013024">
    <property type="entry name" value="GGCT-like"/>
</dbReference>
<dbReference type="RefSeq" id="WP_046004300.1">
    <property type="nucleotide sequence ID" value="NZ_JXYA01000015.1"/>
</dbReference>
<organism evidence="4 5">
    <name type="scientific">Pseudoalteromonas rubra</name>
    <dbReference type="NCBI Taxonomy" id="43658"/>
    <lineage>
        <taxon>Bacteria</taxon>
        <taxon>Pseudomonadati</taxon>
        <taxon>Pseudomonadota</taxon>
        <taxon>Gammaproteobacteria</taxon>
        <taxon>Alteromonadales</taxon>
        <taxon>Pseudoalteromonadaceae</taxon>
        <taxon>Pseudoalteromonas</taxon>
    </lineage>
</organism>
<dbReference type="SUPFAM" id="SSF110857">
    <property type="entry name" value="Gamma-glutamyl cyclotransferase-like"/>
    <property type="match status" value="1"/>
</dbReference>
<protein>
    <recommendedName>
        <fullName evidence="6">Gamma-glutamylcyclotransferase</fullName>
    </recommendedName>
</protein>
<dbReference type="OrthoDB" id="5401862at2"/>
<keyword evidence="1" id="KW-0456">Lyase</keyword>
<dbReference type="Proteomes" id="UP000033452">
    <property type="component" value="Unassembled WGS sequence"/>
</dbReference>
<dbReference type="PATRIC" id="fig|43658.5.peg.1518"/>
<comment type="caution">
    <text evidence="4">The sequence shown here is derived from an EMBL/GenBank/DDBJ whole genome shotgun (WGS) entry which is preliminary data.</text>
</comment>
<feature type="active site" description="Proton acceptor" evidence="2">
    <location>
        <position position="84"/>
    </location>
</feature>
<accession>A0A0F4QS03</accession>